<comment type="caution">
    <text evidence="1">The sequence shown here is derived from an EMBL/GenBank/DDBJ whole genome shotgun (WGS) entry which is preliminary data.</text>
</comment>
<dbReference type="Pfam" id="PF15869">
    <property type="entry name" value="TolB_like"/>
    <property type="match status" value="1"/>
</dbReference>
<sequence>MQKQFFFIVIFSCLLSSCNLRDNTNISTFDKVIEVKCEQSDTELLINMGWIGCVDTFLVMTHIAQKDFCNVYSIPSGMKKIYAYGSLGNGPGEFLQPMITYAHENTFGLNDINTQTLAVMSLNDSKDGVVVKELSRNRVPYKRKKGELNPADYNFVKLDDKHFVSLLCGKDGSFFSLLDSNLQPLQRFGNSPIEGELSMQSSRMNLKGCLSAYEGNMVFTPNKLPYLAKYHLENDVMIKDWSFYFDKSFYECKNSDLLFSKERSFGQVLDLAMDDKYIYVLYLDQLLSDYDFKDPHKSMANKILIFDYKGLPIAKLLLDKRIYRIALCTKLHKIIGLGNMPEPTLVSFDNIP</sequence>
<reference evidence="1 2" key="1">
    <citation type="submission" date="2014-02" db="EMBL/GenBank/DDBJ databases">
        <authorList>
            <person name="Sears C."/>
            <person name="Carroll K."/>
            <person name="Sack B.R."/>
            <person name="Qadri F."/>
            <person name="Myers L.L."/>
            <person name="Chung G.-T."/>
            <person name="Escheverria P."/>
            <person name="Fraser C.M."/>
            <person name="Sadzewicz L."/>
            <person name="Shefchek K.A."/>
            <person name="Tallon L."/>
            <person name="Das S.P."/>
            <person name="Daugherty S."/>
            <person name="Mongodin E.F."/>
        </authorList>
    </citation>
    <scope>NUCLEOTIDE SEQUENCE [LARGE SCALE GENOMIC DNA]</scope>
    <source>
        <strain evidence="1 2">3976T8</strain>
    </source>
</reference>
<name>A0A016C4D9_BACFG</name>
<protein>
    <recommendedName>
        <fullName evidence="3">Lipoprotein</fullName>
    </recommendedName>
</protein>
<accession>A0A016C4D9</accession>
<proteinExistence type="predicted"/>
<organism evidence="1 2">
    <name type="scientific">Bacteroides fragilis str. 3976T8</name>
    <dbReference type="NCBI Taxonomy" id="1339314"/>
    <lineage>
        <taxon>Bacteria</taxon>
        <taxon>Pseudomonadati</taxon>
        <taxon>Bacteroidota</taxon>
        <taxon>Bacteroidia</taxon>
        <taxon>Bacteroidales</taxon>
        <taxon>Bacteroidaceae</taxon>
        <taxon>Bacteroides</taxon>
    </lineage>
</organism>
<dbReference type="PATRIC" id="fig|1339314.3.peg.63"/>
<gene>
    <name evidence="1" type="ORF">M123_4732</name>
</gene>
<dbReference type="Proteomes" id="UP000020938">
    <property type="component" value="Unassembled WGS sequence"/>
</dbReference>
<dbReference type="EMBL" id="JGDS01000007">
    <property type="protein sequence ID" value="EXZ75807.1"/>
    <property type="molecule type" value="Genomic_DNA"/>
</dbReference>
<dbReference type="AlphaFoldDB" id="A0A016C4D9"/>
<evidence type="ECO:0000313" key="2">
    <source>
        <dbReference type="Proteomes" id="UP000020938"/>
    </source>
</evidence>
<evidence type="ECO:0008006" key="3">
    <source>
        <dbReference type="Google" id="ProtNLM"/>
    </source>
</evidence>
<dbReference type="PROSITE" id="PS51257">
    <property type="entry name" value="PROKAR_LIPOPROTEIN"/>
    <property type="match status" value="1"/>
</dbReference>
<evidence type="ECO:0000313" key="1">
    <source>
        <dbReference type="EMBL" id="EXZ75807.1"/>
    </source>
</evidence>